<name>A0A8B8LMI2_ABRPR</name>
<keyword evidence="5" id="KW-0472">Membrane</keyword>
<evidence type="ECO:0000256" key="8">
    <source>
        <dbReference type="RuleBase" id="RU000461"/>
    </source>
</evidence>
<dbReference type="PROSITE" id="PS51257">
    <property type="entry name" value="PROKAR_LIPOPROTEIN"/>
    <property type="match status" value="1"/>
</dbReference>
<dbReference type="Pfam" id="PF00067">
    <property type="entry name" value="p450"/>
    <property type="match status" value="1"/>
</dbReference>
<feature type="binding site" description="axial binding residue" evidence="7">
    <location>
        <position position="433"/>
    </location>
    <ligand>
        <name>heme</name>
        <dbReference type="ChEBI" id="CHEBI:30413"/>
    </ligand>
    <ligandPart>
        <name>Fe</name>
        <dbReference type="ChEBI" id="CHEBI:18248"/>
    </ligandPart>
</feature>
<dbReference type="InterPro" id="IPR036396">
    <property type="entry name" value="Cyt_P450_sf"/>
</dbReference>
<keyword evidence="3" id="KW-0812">Transmembrane</keyword>
<keyword evidence="4 7" id="KW-0479">Metal-binding</keyword>
<dbReference type="PRINTS" id="PR00385">
    <property type="entry name" value="P450"/>
</dbReference>
<dbReference type="GeneID" id="113865579"/>
<gene>
    <name evidence="10" type="primary">LOC113865579</name>
</gene>
<evidence type="ECO:0000256" key="4">
    <source>
        <dbReference type="ARBA" id="ARBA00022723"/>
    </source>
</evidence>
<dbReference type="GO" id="GO:0005506">
    <property type="term" value="F:iron ion binding"/>
    <property type="evidence" value="ECO:0007669"/>
    <property type="project" value="InterPro"/>
</dbReference>
<dbReference type="GO" id="GO:0010268">
    <property type="term" value="P:brassinosteroid homeostasis"/>
    <property type="evidence" value="ECO:0007669"/>
    <property type="project" value="TreeGrafter"/>
</dbReference>
<reference evidence="9" key="1">
    <citation type="journal article" date="2019" name="Toxins">
        <title>Detection of Abrin-Like and Prepropulchellin-Like Toxin Genes and Transcripts Using Whole Genome Sequencing and Full-Length Transcript Sequencing of Abrus precatorius.</title>
        <authorList>
            <person name="Hovde B.T."/>
            <person name="Daligault H.E."/>
            <person name="Hanschen E.R."/>
            <person name="Kunde Y.A."/>
            <person name="Johnson M.B."/>
            <person name="Starkenburg S.R."/>
            <person name="Johnson S.L."/>
        </authorList>
    </citation>
    <scope>NUCLEOTIDE SEQUENCE [LARGE SCALE GENOMIC DNA]</scope>
</reference>
<dbReference type="CDD" id="cd11043">
    <property type="entry name" value="CYP90-like"/>
    <property type="match status" value="1"/>
</dbReference>
<evidence type="ECO:0000256" key="2">
    <source>
        <dbReference type="ARBA" id="ARBA00010617"/>
    </source>
</evidence>
<dbReference type="GO" id="GO:0016705">
    <property type="term" value="F:oxidoreductase activity, acting on paired donors, with incorporation or reduction of molecular oxygen"/>
    <property type="evidence" value="ECO:0007669"/>
    <property type="project" value="InterPro"/>
</dbReference>
<dbReference type="PANTHER" id="PTHR24286:SF189">
    <property type="entry name" value="CYTOCHROME P450, FAMILY 722, SUBFAMILY A, POLYPEPTIDE 1"/>
    <property type="match status" value="1"/>
</dbReference>
<dbReference type="GO" id="GO:0004497">
    <property type="term" value="F:monooxygenase activity"/>
    <property type="evidence" value="ECO:0007669"/>
    <property type="project" value="UniProtKB-KW"/>
</dbReference>
<dbReference type="GO" id="GO:0016132">
    <property type="term" value="P:brassinosteroid biosynthetic process"/>
    <property type="evidence" value="ECO:0007669"/>
    <property type="project" value="TreeGrafter"/>
</dbReference>
<dbReference type="GO" id="GO:0016125">
    <property type="term" value="P:sterol metabolic process"/>
    <property type="evidence" value="ECO:0007669"/>
    <property type="project" value="TreeGrafter"/>
</dbReference>
<keyword evidence="6 7" id="KW-0408">Iron</keyword>
<comment type="subcellular location">
    <subcellularLocation>
        <location evidence="1">Membrane</location>
        <topology evidence="1">Single-pass membrane protein</topology>
    </subcellularLocation>
</comment>
<dbReference type="KEGG" id="aprc:113865579"/>
<sequence length="493" mass="56247">MISQLVKEHPYICCYVGVLLVFLSCQKAWTFWCKNNKSSVGIPPGNRGLPFVGETLQFMAAINSSKGVYEFVRVRRHRYGNCFKTKLFGETHVFISSRESAKAILNNEGGKFSKRYIKSMAELVGPDSLLCAPQQHHKLIRNRLLSLFSTDSLSSFVKLFDALVLEAMTSWTCGSVVVIQDEALKLACKAMCKMLTSIESSDELAIMQKEVGRLCEAMLALPVRLPWTRFYKGLEARKKIMDILEKDISERRSGIATHQADFLQQLLEEDDDKLNEDEITRLTDREIKDNILTMIIAGQDTIANAMTWMIKYVDENREVFNTLMKEQLQIQKKGTKNVYLPLEALNEMPYASKVVKEALRMASVVQWLPRVALEDCVIEGFKIKKGWNINIDARSIHHDPTVYIDPNVFNPSRFPAESKPYSFLAFGMGGRTCLGKNMAKAMMLVFLHRFITNYKWKVIDSDSSIQKWAVFTKLKSGYPVRLISTMDDKCKTM</sequence>
<keyword evidence="8" id="KW-0560">Oxidoreductase</keyword>
<keyword evidence="7 8" id="KW-0349">Heme</keyword>
<dbReference type="OrthoDB" id="2789670at2759"/>
<dbReference type="InterPro" id="IPR017972">
    <property type="entry name" value="Cyt_P450_CS"/>
</dbReference>
<evidence type="ECO:0000256" key="1">
    <source>
        <dbReference type="ARBA" id="ARBA00004167"/>
    </source>
</evidence>
<dbReference type="Proteomes" id="UP000694853">
    <property type="component" value="Unplaced"/>
</dbReference>
<dbReference type="InterPro" id="IPR001128">
    <property type="entry name" value="Cyt_P450"/>
</dbReference>
<protein>
    <submittedName>
        <fullName evidence="10">Abscisic acid 8'-hydroxylase 2</fullName>
    </submittedName>
</protein>
<reference evidence="10" key="2">
    <citation type="submission" date="2025-08" db="UniProtKB">
        <authorList>
            <consortium name="RefSeq"/>
        </authorList>
    </citation>
    <scope>IDENTIFICATION</scope>
    <source>
        <tissue evidence="10">Young leaves</tissue>
    </source>
</reference>
<dbReference type="GO" id="GO:0016020">
    <property type="term" value="C:membrane"/>
    <property type="evidence" value="ECO:0007669"/>
    <property type="project" value="UniProtKB-SubCell"/>
</dbReference>
<dbReference type="PRINTS" id="PR00463">
    <property type="entry name" value="EP450I"/>
</dbReference>
<keyword evidence="8" id="KW-0503">Monooxygenase</keyword>
<comment type="similarity">
    <text evidence="2 8">Belongs to the cytochrome P450 family.</text>
</comment>
<dbReference type="RefSeq" id="XP_027356049.1">
    <property type="nucleotide sequence ID" value="XM_027500248.1"/>
</dbReference>
<proteinExistence type="inferred from homology"/>
<dbReference type="GO" id="GO:0020037">
    <property type="term" value="F:heme binding"/>
    <property type="evidence" value="ECO:0007669"/>
    <property type="project" value="InterPro"/>
</dbReference>
<keyword evidence="5" id="KW-1133">Transmembrane helix</keyword>
<evidence type="ECO:0000256" key="7">
    <source>
        <dbReference type="PIRSR" id="PIRSR602401-1"/>
    </source>
</evidence>
<accession>A0A8B8LMI2</accession>
<dbReference type="InterPro" id="IPR002401">
    <property type="entry name" value="Cyt_P450_E_grp-I"/>
</dbReference>
<evidence type="ECO:0000256" key="5">
    <source>
        <dbReference type="ARBA" id="ARBA00022989"/>
    </source>
</evidence>
<keyword evidence="9" id="KW-1185">Reference proteome</keyword>
<organism evidence="9 10">
    <name type="scientific">Abrus precatorius</name>
    <name type="common">Indian licorice</name>
    <name type="synonym">Glycine abrus</name>
    <dbReference type="NCBI Taxonomy" id="3816"/>
    <lineage>
        <taxon>Eukaryota</taxon>
        <taxon>Viridiplantae</taxon>
        <taxon>Streptophyta</taxon>
        <taxon>Embryophyta</taxon>
        <taxon>Tracheophyta</taxon>
        <taxon>Spermatophyta</taxon>
        <taxon>Magnoliopsida</taxon>
        <taxon>eudicotyledons</taxon>
        <taxon>Gunneridae</taxon>
        <taxon>Pentapetalae</taxon>
        <taxon>rosids</taxon>
        <taxon>fabids</taxon>
        <taxon>Fabales</taxon>
        <taxon>Fabaceae</taxon>
        <taxon>Papilionoideae</taxon>
        <taxon>50 kb inversion clade</taxon>
        <taxon>NPAAA clade</taxon>
        <taxon>indigoferoid/millettioid clade</taxon>
        <taxon>Abreae</taxon>
        <taxon>Abrus</taxon>
    </lineage>
</organism>
<dbReference type="AlphaFoldDB" id="A0A8B8LMI2"/>
<dbReference type="Gene3D" id="1.10.630.10">
    <property type="entry name" value="Cytochrome P450"/>
    <property type="match status" value="1"/>
</dbReference>
<evidence type="ECO:0000313" key="9">
    <source>
        <dbReference type="Proteomes" id="UP000694853"/>
    </source>
</evidence>
<dbReference type="SUPFAM" id="SSF48264">
    <property type="entry name" value="Cytochrome P450"/>
    <property type="match status" value="1"/>
</dbReference>
<dbReference type="PROSITE" id="PS00086">
    <property type="entry name" value="CYTOCHROME_P450"/>
    <property type="match status" value="1"/>
</dbReference>
<evidence type="ECO:0000256" key="3">
    <source>
        <dbReference type="ARBA" id="ARBA00022692"/>
    </source>
</evidence>
<comment type="cofactor">
    <cofactor evidence="7">
        <name>heme</name>
        <dbReference type="ChEBI" id="CHEBI:30413"/>
    </cofactor>
</comment>
<evidence type="ECO:0000313" key="10">
    <source>
        <dbReference type="RefSeq" id="XP_027356049.1"/>
    </source>
</evidence>
<dbReference type="PANTHER" id="PTHR24286">
    <property type="entry name" value="CYTOCHROME P450 26"/>
    <property type="match status" value="1"/>
</dbReference>
<evidence type="ECO:0000256" key="6">
    <source>
        <dbReference type="ARBA" id="ARBA00023004"/>
    </source>
</evidence>